<reference evidence="1 2" key="1">
    <citation type="submission" date="2016-10" db="EMBL/GenBank/DDBJ databases">
        <authorList>
            <person name="de Groot N.N."/>
        </authorList>
    </citation>
    <scope>NUCLEOTIDE SEQUENCE [LARGE SCALE GENOMIC DNA]</scope>
    <source>
        <strain evidence="1 2">DSM 44993</strain>
    </source>
</reference>
<dbReference type="OrthoDB" id="6873087at2"/>
<dbReference type="STRING" id="394193.SAMN04489732_109131"/>
<evidence type="ECO:0000313" key="2">
    <source>
        <dbReference type="Proteomes" id="UP000198582"/>
    </source>
</evidence>
<keyword evidence="2" id="KW-1185">Reference proteome</keyword>
<dbReference type="RefSeq" id="WP_091618832.1">
    <property type="nucleotide sequence ID" value="NZ_FOEF01000009.1"/>
</dbReference>
<proteinExistence type="predicted"/>
<gene>
    <name evidence="1" type="ORF">SAMN04489732_109131</name>
</gene>
<evidence type="ECO:0000313" key="1">
    <source>
        <dbReference type="EMBL" id="SEP43908.1"/>
    </source>
</evidence>
<protein>
    <submittedName>
        <fullName evidence="1">Uncharacterized protein</fullName>
    </submittedName>
</protein>
<organism evidence="1 2">
    <name type="scientific">Amycolatopsis saalfeldensis</name>
    <dbReference type="NCBI Taxonomy" id="394193"/>
    <lineage>
        <taxon>Bacteria</taxon>
        <taxon>Bacillati</taxon>
        <taxon>Actinomycetota</taxon>
        <taxon>Actinomycetes</taxon>
        <taxon>Pseudonocardiales</taxon>
        <taxon>Pseudonocardiaceae</taxon>
        <taxon>Amycolatopsis</taxon>
    </lineage>
</organism>
<sequence>MAVTHTSVDAEAAARLVAFGMRPKQLPARDVVYGELVRRYAEDNAFKALTHAVASGLGLMVLEVNQQAGAVLAATDESIFEIKMDSYARQSKIRERRETEKVLHGLIHLATAALGYPRPDDLANDTYIGRVSVELVDAMVREAARILDERAQQAEANNDPLADAPELEQAWRAYARRPAAAATKDGRMAADTTRGMVARALRFLADQGFLVPVSDEQGGTYRTTGRYQIQVRELAADAAFDDLLALDVVAVAGAGGTLRAATTDTLQ</sequence>
<dbReference type="AlphaFoldDB" id="A0A1H8XX92"/>
<dbReference type="Proteomes" id="UP000198582">
    <property type="component" value="Unassembled WGS sequence"/>
</dbReference>
<name>A0A1H8XX92_9PSEU</name>
<dbReference type="EMBL" id="FOEF01000009">
    <property type="protein sequence ID" value="SEP43908.1"/>
    <property type="molecule type" value="Genomic_DNA"/>
</dbReference>
<accession>A0A1H8XX92</accession>